<protein>
    <submittedName>
        <fullName evidence="1">Uncharacterized protein</fullName>
    </submittedName>
</protein>
<keyword evidence="2" id="KW-1185">Reference proteome</keyword>
<evidence type="ECO:0000313" key="1">
    <source>
        <dbReference type="EMBL" id="TFK18945.1"/>
    </source>
</evidence>
<sequence>MKLLYKLDLFVQYPKPSMRALYATTNSKAFLSCYTYHIDHLVLRVLFAFSIHTPFCRTFKVHTTDLSLVLSFACYFVLHMFWCASSLLDFAHVAITSQYYSPSYLFFTTPKRIENAFFASPRRSPFWLAAGVTNRCRLGNPGGYLDHDAKSFLLCILFDWEGSTEES</sequence>
<evidence type="ECO:0000313" key="2">
    <source>
        <dbReference type="Proteomes" id="UP000307440"/>
    </source>
</evidence>
<proteinExistence type="predicted"/>
<reference evidence="1 2" key="1">
    <citation type="journal article" date="2019" name="Nat. Ecol. Evol.">
        <title>Megaphylogeny resolves global patterns of mushroom evolution.</title>
        <authorList>
            <person name="Varga T."/>
            <person name="Krizsan K."/>
            <person name="Foldi C."/>
            <person name="Dima B."/>
            <person name="Sanchez-Garcia M."/>
            <person name="Sanchez-Ramirez S."/>
            <person name="Szollosi G.J."/>
            <person name="Szarkandi J.G."/>
            <person name="Papp V."/>
            <person name="Albert L."/>
            <person name="Andreopoulos W."/>
            <person name="Angelini C."/>
            <person name="Antonin V."/>
            <person name="Barry K.W."/>
            <person name="Bougher N.L."/>
            <person name="Buchanan P."/>
            <person name="Buyck B."/>
            <person name="Bense V."/>
            <person name="Catcheside P."/>
            <person name="Chovatia M."/>
            <person name="Cooper J."/>
            <person name="Damon W."/>
            <person name="Desjardin D."/>
            <person name="Finy P."/>
            <person name="Geml J."/>
            <person name="Haridas S."/>
            <person name="Hughes K."/>
            <person name="Justo A."/>
            <person name="Karasinski D."/>
            <person name="Kautmanova I."/>
            <person name="Kiss B."/>
            <person name="Kocsube S."/>
            <person name="Kotiranta H."/>
            <person name="LaButti K.M."/>
            <person name="Lechner B.E."/>
            <person name="Liimatainen K."/>
            <person name="Lipzen A."/>
            <person name="Lukacs Z."/>
            <person name="Mihaltcheva S."/>
            <person name="Morgado L.N."/>
            <person name="Niskanen T."/>
            <person name="Noordeloos M.E."/>
            <person name="Ohm R.A."/>
            <person name="Ortiz-Santana B."/>
            <person name="Ovrebo C."/>
            <person name="Racz N."/>
            <person name="Riley R."/>
            <person name="Savchenko A."/>
            <person name="Shiryaev A."/>
            <person name="Soop K."/>
            <person name="Spirin V."/>
            <person name="Szebenyi C."/>
            <person name="Tomsovsky M."/>
            <person name="Tulloss R.E."/>
            <person name="Uehling J."/>
            <person name="Grigoriev I.V."/>
            <person name="Vagvolgyi C."/>
            <person name="Papp T."/>
            <person name="Martin F.M."/>
            <person name="Miettinen O."/>
            <person name="Hibbett D.S."/>
            <person name="Nagy L.G."/>
        </authorList>
    </citation>
    <scope>NUCLEOTIDE SEQUENCE [LARGE SCALE GENOMIC DNA]</scope>
    <source>
        <strain evidence="1 2">CBS 121175</strain>
    </source>
</reference>
<name>A0A5C3KGL5_COPMA</name>
<dbReference type="AlphaFoldDB" id="A0A5C3KGL5"/>
<dbReference type="EMBL" id="ML210368">
    <property type="protein sequence ID" value="TFK18945.1"/>
    <property type="molecule type" value="Genomic_DNA"/>
</dbReference>
<accession>A0A5C3KGL5</accession>
<gene>
    <name evidence="1" type="ORF">FA15DRAFT_232733</name>
</gene>
<organism evidence="1 2">
    <name type="scientific">Coprinopsis marcescibilis</name>
    <name type="common">Agaric fungus</name>
    <name type="synonym">Psathyrella marcescibilis</name>
    <dbReference type="NCBI Taxonomy" id="230819"/>
    <lineage>
        <taxon>Eukaryota</taxon>
        <taxon>Fungi</taxon>
        <taxon>Dikarya</taxon>
        <taxon>Basidiomycota</taxon>
        <taxon>Agaricomycotina</taxon>
        <taxon>Agaricomycetes</taxon>
        <taxon>Agaricomycetidae</taxon>
        <taxon>Agaricales</taxon>
        <taxon>Agaricineae</taxon>
        <taxon>Psathyrellaceae</taxon>
        <taxon>Coprinopsis</taxon>
    </lineage>
</organism>
<dbReference type="Proteomes" id="UP000307440">
    <property type="component" value="Unassembled WGS sequence"/>
</dbReference>